<dbReference type="InterPro" id="IPR012337">
    <property type="entry name" value="RNaseH-like_sf"/>
</dbReference>
<dbReference type="PANTHER" id="PTHR47266">
    <property type="entry name" value="ENDONUCLEASE-RELATED"/>
    <property type="match status" value="1"/>
</dbReference>
<dbReference type="OrthoDB" id="144279at2759"/>
<comment type="caution">
    <text evidence="3">The sequence shown here is derived from an EMBL/GenBank/DDBJ whole genome shotgun (WGS) entry which is preliminary data.</text>
</comment>
<dbReference type="Gene3D" id="3.30.420.10">
    <property type="entry name" value="Ribonuclease H-like superfamily/Ribonuclease H"/>
    <property type="match status" value="1"/>
</dbReference>
<reference evidence="3" key="1">
    <citation type="submission" date="2023-04" db="EMBL/GenBank/DDBJ databases">
        <title>Phytophthora fragariaefolia NBRC 109709.</title>
        <authorList>
            <person name="Ichikawa N."/>
            <person name="Sato H."/>
            <person name="Tonouchi N."/>
        </authorList>
    </citation>
    <scope>NUCLEOTIDE SEQUENCE</scope>
    <source>
        <strain evidence="3">NBRC 109709</strain>
    </source>
</reference>
<feature type="domain" description="Integrase catalytic" evidence="2">
    <location>
        <begin position="73"/>
        <end position="158"/>
    </location>
</feature>
<dbReference type="InterPro" id="IPR052160">
    <property type="entry name" value="Gypsy_RT_Integrase-like"/>
</dbReference>
<proteinExistence type="predicted"/>
<evidence type="ECO:0000256" key="1">
    <source>
        <dbReference type="SAM" id="MobiDB-lite"/>
    </source>
</evidence>
<dbReference type="PROSITE" id="PS50994">
    <property type="entry name" value="INTEGRASE"/>
    <property type="match status" value="1"/>
</dbReference>
<organism evidence="3 4">
    <name type="scientific">Phytophthora fragariaefolia</name>
    <dbReference type="NCBI Taxonomy" id="1490495"/>
    <lineage>
        <taxon>Eukaryota</taxon>
        <taxon>Sar</taxon>
        <taxon>Stramenopiles</taxon>
        <taxon>Oomycota</taxon>
        <taxon>Peronosporomycetes</taxon>
        <taxon>Peronosporales</taxon>
        <taxon>Peronosporaceae</taxon>
        <taxon>Phytophthora</taxon>
    </lineage>
</organism>
<dbReference type="Proteomes" id="UP001165121">
    <property type="component" value="Unassembled WGS sequence"/>
</dbReference>
<keyword evidence="4" id="KW-1185">Reference proteome</keyword>
<name>A0A9W6X525_9STRA</name>
<dbReference type="EMBL" id="BSXT01000616">
    <property type="protein sequence ID" value="GMF31096.1"/>
    <property type="molecule type" value="Genomic_DNA"/>
</dbReference>
<feature type="region of interest" description="Disordered" evidence="1">
    <location>
        <begin position="289"/>
        <end position="324"/>
    </location>
</feature>
<dbReference type="InterPro" id="IPR001584">
    <property type="entry name" value="Integrase_cat-core"/>
</dbReference>
<feature type="compositionally biased region" description="Basic and acidic residues" evidence="1">
    <location>
        <begin position="308"/>
        <end position="324"/>
    </location>
</feature>
<dbReference type="InterPro" id="IPR036397">
    <property type="entry name" value="RNaseH_sf"/>
</dbReference>
<gene>
    <name evidence="3" type="ORF">Pfra01_000704000</name>
</gene>
<protein>
    <submittedName>
        <fullName evidence="3">Unnamed protein product</fullName>
    </submittedName>
</protein>
<dbReference type="AlphaFoldDB" id="A0A9W6X525"/>
<evidence type="ECO:0000313" key="4">
    <source>
        <dbReference type="Proteomes" id="UP001165121"/>
    </source>
</evidence>
<sequence length="324" mass="36967">MIKEPAGRLHRWVLTLQEFDFERKARPKAVVPPLKSAKTGDVRDRWVIDVSGSLPETIHGNRYMIAAVEYTTRELGSKVTTELLALMQVKQATPVPYRPSLPGLVERFHRTWKYIVSLYVDEEQTDWDDFVPSALYAYNSSTHTTHGFHPNELMMGRKLRTPADLLRRSRLTYPHATLAEYHEVLTRDLKTASELAAVALQKEHARQAIYYNGRPRITKFGHRWCGPAQIVEAAGYDNFKVKMLELEHELVVHCSFPLPFYYPLNLLDQMAKDITLDLREEAIAAADIDEDVAPNAEQKGLGPSGEEQASRELQKSHRECTTKG</sequence>
<dbReference type="GO" id="GO:0003676">
    <property type="term" value="F:nucleic acid binding"/>
    <property type="evidence" value="ECO:0007669"/>
    <property type="project" value="InterPro"/>
</dbReference>
<accession>A0A9W6X525</accession>
<dbReference type="GO" id="GO:0015074">
    <property type="term" value="P:DNA integration"/>
    <property type="evidence" value="ECO:0007669"/>
    <property type="project" value="InterPro"/>
</dbReference>
<evidence type="ECO:0000259" key="2">
    <source>
        <dbReference type="PROSITE" id="PS50994"/>
    </source>
</evidence>
<dbReference type="SUPFAM" id="SSF53098">
    <property type="entry name" value="Ribonuclease H-like"/>
    <property type="match status" value="1"/>
</dbReference>
<evidence type="ECO:0000313" key="3">
    <source>
        <dbReference type="EMBL" id="GMF31096.1"/>
    </source>
</evidence>